<evidence type="ECO:0000313" key="2">
    <source>
        <dbReference type="EMBL" id="KGT75781.1"/>
    </source>
</evidence>
<feature type="chain" id="PRO_5002004606" evidence="1">
    <location>
        <begin position="23"/>
        <end position="97"/>
    </location>
</feature>
<feature type="signal peptide" evidence="1">
    <location>
        <begin position="1"/>
        <end position="22"/>
    </location>
</feature>
<sequence>MTAMLTTILGLISALVPAGTNAALIEKIIEALIAIVPVVVKEYHDLVPIVRNIIGALKADPSTTAAQLAQLQQLEVGWDADFEAAAAAAIAQDGSAS</sequence>
<organism evidence="2 3">
    <name type="scientific">Bradyrhizobium japonicum</name>
    <dbReference type="NCBI Taxonomy" id="375"/>
    <lineage>
        <taxon>Bacteria</taxon>
        <taxon>Pseudomonadati</taxon>
        <taxon>Pseudomonadota</taxon>
        <taxon>Alphaproteobacteria</taxon>
        <taxon>Hyphomicrobiales</taxon>
        <taxon>Nitrobacteraceae</taxon>
        <taxon>Bradyrhizobium</taxon>
    </lineage>
</organism>
<protein>
    <submittedName>
        <fullName evidence="2">Uncharacterized protein</fullName>
    </submittedName>
</protein>
<gene>
    <name evidence="2" type="ORF">MA20_31785</name>
</gene>
<evidence type="ECO:0000313" key="3">
    <source>
        <dbReference type="Proteomes" id="UP000030377"/>
    </source>
</evidence>
<dbReference type="EMBL" id="JRPN01000024">
    <property type="protein sequence ID" value="KGT75781.1"/>
    <property type="molecule type" value="Genomic_DNA"/>
</dbReference>
<accession>A0A0A3XRI7</accession>
<dbReference type="AlphaFoldDB" id="A0A0A3XRI7"/>
<dbReference type="Proteomes" id="UP000030377">
    <property type="component" value="Unassembled WGS sequence"/>
</dbReference>
<dbReference type="RefSeq" id="WP_041958504.1">
    <property type="nucleotide sequence ID" value="NZ_JRPN01000024.1"/>
</dbReference>
<keyword evidence="1" id="KW-0732">Signal</keyword>
<name>A0A0A3XRI7_BRAJP</name>
<comment type="caution">
    <text evidence="2">The sequence shown here is derived from an EMBL/GenBank/DDBJ whole genome shotgun (WGS) entry which is preliminary data.</text>
</comment>
<evidence type="ECO:0000256" key="1">
    <source>
        <dbReference type="SAM" id="SignalP"/>
    </source>
</evidence>
<reference evidence="2 3" key="1">
    <citation type="submission" date="2014-09" db="EMBL/GenBank/DDBJ databases">
        <title>Draft genome of Bradyrhizobium japonicum Is-34.</title>
        <authorList>
            <person name="Tsurumaru H."/>
            <person name="Yamakawa T."/>
            <person name="Hashimoto S."/>
            <person name="Okizaki K."/>
            <person name="Kanesaki Y."/>
            <person name="Yoshikawa H."/>
            <person name="Yajima S."/>
        </authorList>
    </citation>
    <scope>NUCLEOTIDE SEQUENCE [LARGE SCALE GENOMIC DNA]</scope>
    <source>
        <strain evidence="2 3">Is-34</strain>
    </source>
</reference>
<proteinExistence type="predicted"/>